<keyword evidence="1" id="KW-1185">Reference proteome</keyword>
<accession>A0AC58TZN0</accession>
<proteinExistence type="predicted"/>
<evidence type="ECO:0000313" key="1">
    <source>
        <dbReference type="Proteomes" id="UP000790787"/>
    </source>
</evidence>
<dbReference type="RefSeq" id="XP_075102682.1">
    <property type="nucleotide sequence ID" value="XM_075246581.1"/>
</dbReference>
<evidence type="ECO:0000313" key="2">
    <source>
        <dbReference type="RefSeq" id="XP_075102682.1"/>
    </source>
</evidence>
<sequence>MEESDTTQGMTRTGRIYTLEHLGGPSKDAATKQLVIKIGPDDLWRKVQVLSKAYVPNYITCREMVNMVGQVLESHKIIFHEDDLTPEELNHNRALHITVQFKDKFIVRVLVNGGSSLNICPLDTLKRLGKGFHEIRAKSMNVKDFYGSQSATIGEINLCLQMGPTWFDVEFQVLDISASYNLLLGRPWIHAAGPWLPPYIKP</sequence>
<dbReference type="Proteomes" id="UP000790787">
    <property type="component" value="Chromosome 3"/>
</dbReference>
<name>A0AC58TZN0_TOBAC</name>
<reference evidence="2" key="2">
    <citation type="submission" date="2025-08" db="UniProtKB">
        <authorList>
            <consortium name="RefSeq"/>
        </authorList>
    </citation>
    <scope>IDENTIFICATION</scope>
    <source>
        <tissue evidence="2">Leaf</tissue>
    </source>
</reference>
<gene>
    <name evidence="2" type="primary">LOC142177533</name>
</gene>
<protein>
    <submittedName>
        <fullName evidence="2">Uncharacterized protein LOC142177533</fullName>
    </submittedName>
</protein>
<reference evidence="1" key="1">
    <citation type="journal article" date="2014" name="Nat. Commun.">
        <title>The tobacco genome sequence and its comparison with those of tomato and potato.</title>
        <authorList>
            <person name="Sierro N."/>
            <person name="Battey J.N."/>
            <person name="Ouadi S."/>
            <person name="Bakaher N."/>
            <person name="Bovet L."/>
            <person name="Willig A."/>
            <person name="Goepfert S."/>
            <person name="Peitsch M.C."/>
            <person name="Ivanov N.V."/>
        </authorList>
    </citation>
    <scope>NUCLEOTIDE SEQUENCE [LARGE SCALE GENOMIC DNA]</scope>
</reference>
<organism evidence="1 2">
    <name type="scientific">Nicotiana tabacum</name>
    <name type="common">Common tobacco</name>
    <dbReference type="NCBI Taxonomy" id="4097"/>
    <lineage>
        <taxon>Eukaryota</taxon>
        <taxon>Viridiplantae</taxon>
        <taxon>Streptophyta</taxon>
        <taxon>Embryophyta</taxon>
        <taxon>Tracheophyta</taxon>
        <taxon>Spermatophyta</taxon>
        <taxon>Magnoliopsida</taxon>
        <taxon>eudicotyledons</taxon>
        <taxon>Gunneridae</taxon>
        <taxon>Pentapetalae</taxon>
        <taxon>asterids</taxon>
        <taxon>lamiids</taxon>
        <taxon>Solanales</taxon>
        <taxon>Solanaceae</taxon>
        <taxon>Nicotianoideae</taxon>
        <taxon>Nicotianeae</taxon>
        <taxon>Nicotiana</taxon>
    </lineage>
</organism>